<feature type="binding site" evidence="2">
    <location>
        <position position="139"/>
    </location>
    <ligand>
        <name>L-glutamate</name>
        <dbReference type="ChEBI" id="CHEBI:29985"/>
    </ligand>
</feature>
<feature type="binding site" evidence="2">
    <location>
        <position position="510"/>
    </location>
    <ligand>
        <name>L-glutamate</name>
        <dbReference type="ChEBI" id="CHEBI:29985"/>
    </ligand>
</feature>
<feature type="binding site" evidence="2">
    <location>
        <begin position="486"/>
        <end position="487"/>
    </location>
    <ligand>
        <name>L-glutamate</name>
        <dbReference type="ChEBI" id="CHEBI:29985"/>
    </ligand>
</feature>
<dbReference type="Gene3D" id="3.60.20.40">
    <property type="match status" value="1"/>
</dbReference>
<feature type="active site" description="Nucleophile" evidence="1">
    <location>
        <position position="416"/>
    </location>
</feature>
<dbReference type="EMBL" id="GDIQ01081344">
    <property type="protein sequence ID" value="JAN13393.1"/>
    <property type="molecule type" value="Transcribed_RNA"/>
</dbReference>
<dbReference type="InterPro" id="IPR043137">
    <property type="entry name" value="GGT_ssub_C"/>
</dbReference>
<evidence type="ECO:0000256" key="2">
    <source>
        <dbReference type="PIRSR" id="PIRSR600101-2"/>
    </source>
</evidence>
<dbReference type="OrthoDB" id="1081007at2759"/>
<sequence>MTASVSNYSVFGSKTPLTLFRRPSKKVQLMAATAVAFVCVLGLALALTFLNGVNSDTPFSPPSPSRLGKFRTAAVSSDGVPCSTIGRDVLADGGNAVDAAIATIFCIGAVNPQSAGIGGGFHMTLYDPVKRQARCLDAREVAPLAATEDMFKGNSSISQRGGLAVGVPGELAGYWAAHQQYGKLPWSRLVLPTAELVEKGVPVNSHQANSLQIEQKIVLAEPSLRIFVNEATGQVKKLGDIVRNPVFAQTLRTIAREGVGAFYNGTLGDKMVQDIRRKGGIITKDDLMQYRPDWKDPIKVELHNNMTLYSMPPPGSGVLTAFILNILDGHLIKEKTAKASSDPRIYHRIAEAFKHAYAQRTKLADPRFVLEVNELTKNLSSEALAAETYAKINDSFTSNDAEFYGAVTYNPDDQGTSHVSVLDGNGMAVAITSTVNLRFGAGWISEQTGILMNDEMDDFSSPNVTNYFGVPPSPANFIRPGKRPLSSMTPTIIVDSVTGKVRSVIGAAGGTKITTATAQIRWFPLQLRRWIHIRADGHHPQR</sequence>
<name>A0A0P6D9U5_9CRUS</name>
<dbReference type="SUPFAM" id="SSF56235">
    <property type="entry name" value="N-terminal nucleophile aminohydrolases (Ntn hydrolases)"/>
    <property type="match status" value="1"/>
</dbReference>
<dbReference type="PANTHER" id="PTHR11686:SF9">
    <property type="entry name" value="RE13973P"/>
    <property type="match status" value="1"/>
</dbReference>
<reference evidence="3" key="1">
    <citation type="submission" date="2015-10" db="EMBL/GenBank/DDBJ databases">
        <title>EvidentialGene: Evidence-directed Construction of Complete mRNA Transcriptomes without Genomes.</title>
        <authorList>
            <person name="Gilbert D.G."/>
        </authorList>
    </citation>
    <scope>NUCLEOTIDE SEQUENCE</scope>
</reference>
<evidence type="ECO:0000256" key="1">
    <source>
        <dbReference type="PIRSR" id="PIRSR600101-1"/>
    </source>
</evidence>
<organism evidence="3">
    <name type="scientific">Daphnia magna</name>
    <dbReference type="NCBI Taxonomy" id="35525"/>
    <lineage>
        <taxon>Eukaryota</taxon>
        <taxon>Metazoa</taxon>
        <taxon>Ecdysozoa</taxon>
        <taxon>Arthropoda</taxon>
        <taxon>Crustacea</taxon>
        <taxon>Branchiopoda</taxon>
        <taxon>Diplostraca</taxon>
        <taxon>Cladocera</taxon>
        <taxon>Anomopoda</taxon>
        <taxon>Daphniidae</taxon>
        <taxon>Daphnia</taxon>
    </lineage>
</organism>
<dbReference type="GO" id="GO:0036374">
    <property type="term" value="F:glutathione hydrolase activity"/>
    <property type="evidence" value="ECO:0007669"/>
    <property type="project" value="InterPro"/>
</dbReference>
<accession>A0A0P6D9U5</accession>
<dbReference type="FunFam" id="1.10.246.130:FF:000001">
    <property type="entry name" value="Gamma-glutamyltransferase 5 isoform 1"/>
    <property type="match status" value="1"/>
</dbReference>
<dbReference type="PANTHER" id="PTHR11686">
    <property type="entry name" value="GAMMA GLUTAMYL TRANSPEPTIDASE"/>
    <property type="match status" value="1"/>
</dbReference>
<feature type="binding site" evidence="2">
    <location>
        <position position="458"/>
    </location>
    <ligand>
        <name>L-glutamate</name>
        <dbReference type="ChEBI" id="CHEBI:29985"/>
    </ligand>
</feature>
<evidence type="ECO:0000313" key="3">
    <source>
        <dbReference type="EMBL" id="JAN13393.1"/>
    </source>
</evidence>
<dbReference type="Gene3D" id="1.10.246.130">
    <property type="match status" value="1"/>
</dbReference>
<dbReference type="AlphaFoldDB" id="A0A0P6D9U5"/>
<protein>
    <submittedName>
        <fullName evidence="3">Gamma-glutamyltranspeptidase 1</fullName>
    </submittedName>
</protein>
<dbReference type="InterPro" id="IPR000101">
    <property type="entry name" value="GGT_peptidase"/>
</dbReference>
<dbReference type="Pfam" id="PF01019">
    <property type="entry name" value="G_glu_transpept"/>
    <property type="match status" value="1"/>
</dbReference>
<dbReference type="InterPro" id="IPR029055">
    <property type="entry name" value="Ntn_hydrolases_N"/>
</dbReference>
<dbReference type="GO" id="GO:0005886">
    <property type="term" value="C:plasma membrane"/>
    <property type="evidence" value="ECO:0007669"/>
    <property type="project" value="TreeGrafter"/>
</dbReference>
<proteinExistence type="predicted"/>
<dbReference type="GO" id="GO:0006751">
    <property type="term" value="P:glutathione catabolic process"/>
    <property type="evidence" value="ECO:0007669"/>
    <property type="project" value="InterPro"/>
</dbReference>
<dbReference type="PRINTS" id="PR01210">
    <property type="entry name" value="GGTRANSPTASE"/>
</dbReference>
<dbReference type="InterPro" id="IPR043138">
    <property type="entry name" value="GGT_lsub"/>
</dbReference>
<feature type="binding site" evidence="2">
    <location>
        <begin position="434"/>
        <end position="436"/>
    </location>
    <ligand>
        <name>L-glutamate</name>
        <dbReference type="ChEBI" id="CHEBI:29985"/>
    </ligand>
</feature>